<protein>
    <submittedName>
        <fullName evidence="4">DNA primase TraC</fullName>
        <ecNumber evidence="4">2.7.7.-</ecNumber>
    </submittedName>
</protein>
<proteinExistence type="predicted"/>
<dbReference type="EC" id="2.7.7.-" evidence="4"/>
<name>A0A0M6ZL12_9HYPH</name>
<keyword evidence="5" id="KW-1185">Reference proteome</keyword>
<evidence type="ECO:0000259" key="3">
    <source>
        <dbReference type="Pfam" id="PF18974"/>
    </source>
</evidence>
<dbReference type="RefSeq" id="WP_055391919.1">
    <property type="nucleotide sequence ID" value="NZ_CXWA01000021.1"/>
</dbReference>
<reference evidence="5" key="1">
    <citation type="submission" date="2015-07" db="EMBL/GenBank/DDBJ databases">
        <authorList>
            <person name="Rodrigo-Torres Lidia"/>
            <person name="Arahal R.David."/>
        </authorList>
    </citation>
    <scope>NUCLEOTIDE SEQUENCE [LARGE SCALE GENOMIC DNA]</scope>
    <source>
        <strain evidence="5">CECT 5096</strain>
    </source>
</reference>
<feature type="region of interest" description="Disordered" evidence="1">
    <location>
        <begin position="143"/>
        <end position="163"/>
    </location>
</feature>
<dbReference type="STRING" id="311410.LA5095_06287"/>
<dbReference type="GeneID" id="97673443"/>
<evidence type="ECO:0000256" key="1">
    <source>
        <dbReference type="SAM" id="MobiDB-lite"/>
    </source>
</evidence>
<dbReference type="Pfam" id="PF13362">
    <property type="entry name" value="Toprim_3"/>
    <property type="match status" value="1"/>
</dbReference>
<keyword evidence="4" id="KW-0548">Nucleotidyltransferase</keyword>
<keyword evidence="4" id="KW-0808">Transferase</keyword>
<evidence type="ECO:0000313" key="4">
    <source>
        <dbReference type="EMBL" id="CTQ79492.1"/>
    </source>
</evidence>
<dbReference type="OrthoDB" id="123525at2"/>
<feature type="domain" description="DUF5710" evidence="3">
    <location>
        <begin position="9"/>
        <end position="52"/>
    </location>
</feature>
<sequence length="403" mass="44717">MADAKPIDKTYLSVPYDLRETAKAAGALWDKKQKAWFAKGADVPEGLREFLPSHQPERPLEDPRTAFGQFLRDNGADLKGSPEMDGTWHRVALAGDGKVTNASYRGFLDGVPNGQFKNFKGADEPLQWTGKGDAVSLEERQRLSAEAAQARENRERERANEQEATAKRAFGIWTNLKTWATPENCPYLARKNARGYGVKLADDGRMVIPLRDDAGRIWSLQFVGDEKTYLKHGRKDGLYHTIDPNKDLKNAPEKGDRLTVIVGEGYATGADVYNATKLPTFVAFDGDNLTATAKAVRDRYPAANILIAADDDHHLPERTPPLPNKGLKCAWAAAEAVGGKVLAPSFTPAEKDRRATDWNDLKQHRGEKGLLTALRESFAEMQRGHVRNAGKDRGLERKLEMSR</sequence>
<dbReference type="EMBL" id="CXWC01000020">
    <property type="protein sequence ID" value="CTQ79492.1"/>
    <property type="molecule type" value="Genomic_DNA"/>
</dbReference>
<dbReference type="Proteomes" id="UP000049983">
    <property type="component" value="Unassembled WGS sequence"/>
</dbReference>
<evidence type="ECO:0000313" key="5">
    <source>
        <dbReference type="Proteomes" id="UP000049983"/>
    </source>
</evidence>
<dbReference type="GO" id="GO:0016779">
    <property type="term" value="F:nucleotidyltransferase activity"/>
    <property type="evidence" value="ECO:0007669"/>
    <property type="project" value="UniProtKB-KW"/>
</dbReference>
<dbReference type="Pfam" id="PF18974">
    <property type="entry name" value="DUF5710"/>
    <property type="match status" value="1"/>
</dbReference>
<evidence type="ECO:0000259" key="2">
    <source>
        <dbReference type="Pfam" id="PF13362"/>
    </source>
</evidence>
<dbReference type="InterPro" id="IPR043764">
    <property type="entry name" value="DUF5710"/>
</dbReference>
<accession>A0A0M6ZL12</accession>
<feature type="region of interest" description="Disordered" evidence="1">
    <location>
        <begin position="382"/>
        <end position="403"/>
    </location>
</feature>
<gene>
    <name evidence="4" type="primary">traC</name>
    <name evidence="4" type="ORF">LA5096_06219</name>
</gene>
<feature type="compositionally biased region" description="Basic and acidic residues" evidence="1">
    <location>
        <begin position="389"/>
        <end position="403"/>
    </location>
</feature>
<organism evidence="4 5">
    <name type="scientific">Roseibium album</name>
    <dbReference type="NCBI Taxonomy" id="311410"/>
    <lineage>
        <taxon>Bacteria</taxon>
        <taxon>Pseudomonadati</taxon>
        <taxon>Pseudomonadota</taxon>
        <taxon>Alphaproteobacteria</taxon>
        <taxon>Hyphomicrobiales</taxon>
        <taxon>Stappiaceae</taxon>
        <taxon>Roseibium</taxon>
    </lineage>
</organism>
<dbReference type="InterPro" id="IPR006171">
    <property type="entry name" value="TOPRIM_dom"/>
</dbReference>
<dbReference type="AlphaFoldDB" id="A0A0M6ZL12"/>
<feature type="domain" description="Toprim" evidence="2">
    <location>
        <begin position="260"/>
        <end position="367"/>
    </location>
</feature>